<dbReference type="AlphaFoldDB" id="A0A0K8P8Z7"/>
<feature type="transmembrane region" description="Helical" evidence="1">
    <location>
        <begin position="43"/>
        <end position="62"/>
    </location>
</feature>
<dbReference type="Pfam" id="PF10067">
    <property type="entry name" value="DUF2306"/>
    <property type="match status" value="1"/>
</dbReference>
<dbReference type="Proteomes" id="UP000037660">
    <property type="component" value="Unassembled WGS sequence"/>
</dbReference>
<evidence type="ECO:0000313" key="3">
    <source>
        <dbReference type="Proteomes" id="UP000037660"/>
    </source>
</evidence>
<dbReference type="RefSeq" id="WP_054022821.1">
    <property type="nucleotide sequence ID" value="NZ_BBYR01000116.1"/>
</dbReference>
<evidence type="ECO:0000256" key="1">
    <source>
        <dbReference type="SAM" id="Phobius"/>
    </source>
</evidence>
<keyword evidence="1" id="KW-0472">Membrane</keyword>
<gene>
    <name evidence="2" type="ORF">ISF6_0408</name>
</gene>
<keyword evidence="1" id="KW-1133">Transmembrane helix</keyword>
<keyword evidence="3" id="KW-1185">Reference proteome</keyword>
<dbReference type="STRING" id="1547922.ISF6_0408"/>
<dbReference type="OrthoDB" id="3749011at2"/>
<reference evidence="3" key="1">
    <citation type="submission" date="2015-07" db="EMBL/GenBank/DDBJ databases">
        <title>Discovery of a poly(ethylene terephthalate assimilation.</title>
        <authorList>
            <person name="Yoshida S."/>
            <person name="Hiraga K."/>
            <person name="Takehana T."/>
            <person name="Taniguchi I."/>
            <person name="Yamaji H."/>
            <person name="Maeda Y."/>
            <person name="Toyohara K."/>
            <person name="Miyamoto K."/>
            <person name="Kimura Y."/>
            <person name="Oda K."/>
        </authorList>
    </citation>
    <scope>NUCLEOTIDE SEQUENCE [LARGE SCALE GENOMIC DNA]</scope>
    <source>
        <strain evidence="3">NBRC 110686 / TISTR 2288 / 201-F6</strain>
    </source>
</reference>
<protein>
    <submittedName>
        <fullName evidence="2">Putative membrane protein</fullName>
    </submittedName>
</protein>
<evidence type="ECO:0000313" key="2">
    <source>
        <dbReference type="EMBL" id="GAP38989.1"/>
    </source>
</evidence>
<sequence>MYLGPDLSSQPPAVIVHLVVAVGALVVGPVALFLRKGSRWHRAVGYGWVTLMLGAALSSAFIRDFRLPNVSGYTAIHALTVATFVGIGLGLWHISRRNVVRHRRVMQWTYGAALLAGAFALRPERYLGGLLWHHALGLV</sequence>
<proteinExistence type="predicted"/>
<dbReference type="EMBL" id="BBYR01000116">
    <property type="protein sequence ID" value="GAP38989.1"/>
    <property type="molecule type" value="Genomic_DNA"/>
</dbReference>
<reference evidence="2 3" key="2">
    <citation type="journal article" date="2016" name="Science">
        <title>A bacterium that degrades and assimilates poly(ethylene terephthalate).</title>
        <authorList>
            <person name="Yoshida S."/>
            <person name="Hiraga K."/>
            <person name="Takehana T."/>
            <person name="Taniguchi I."/>
            <person name="Yamaji H."/>
            <person name="Maeda Y."/>
            <person name="Toyohara K."/>
            <person name="Miyamoto K."/>
            <person name="Kimura Y."/>
            <person name="Oda K."/>
        </authorList>
    </citation>
    <scope>NUCLEOTIDE SEQUENCE [LARGE SCALE GENOMIC DNA]</scope>
    <source>
        <strain evidence="3">NBRC 110686 / TISTR 2288 / 201-F6</strain>
    </source>
</reference>
<name>A0A0K8P8Z7_PISS1</name>
<accession>A0A0K8P8Z7</accession>
<comment type="caution">
    <text evidence="2">The sequence shown here is derived from an EMBL/GenBank/DDBJ whole genome shotgun (WGS) entry which is preliminary data.</text>
</comment>
<feature type="transmembrane region" description="Helical" evidence="1">
    <location>
        <begin position="12"/>
        <end position="34"/>
    </location>
</feature>
<feature type="transmembrane region" description="Helical" evidence="1">
    <location>
        <begin position="74"/>
        <end position="93"/>
    </location>
</feature>
<dbReference type="InterPro" id="IPR018750">
    <property type="entry name" value="DUF2306_membrane"/>
</dbReference>
<keyword evidence="1" id="KW-0812">Transmembrane</keyword>
<organism evidence="2 3">
    <name type="scientific">Piscinibacter sakaiensis</name>
    <name type="common">Ideonella sakaiensis</name>
    <dbReference type="NCBI Taxonomy" id="1547922"/>
    <lineage>
        <taxon>Bacteria</taxon>
        <taxon>Pseudomonadati</taxon>
        <taxon>Pseudomonadota</taxon>
        <taxon>Betaproteobacteria</taxon>
        <taxon>Burkholderiales</taxon>
        <taxon>Sphaerotilaceae</taxon>
        <taxon>Piscinibacter</taxon>
    </lineage>
</organism>